<evidence type="ECO:0000256" key="3">
    <source>
        <dbReference type="ARBA" id="ARBA00023136"/>
    </source>
</evidence>
<feature type="transmembrane region" description="Helical" evidence="4">
    <location>
        <begin position="350"/>
        <end position="372"/>
    </location>
</feature>
<dbReference type="GO" id="GO:0022857">
    <property type="term" value="F:transmembrane transporter activity"/>
    <property type="evidence" value="ECO:0007669"/>
    <property type="project" value="InterPro"/>
</dbReference>
<dbReference type="CDD" id="cd17324">
    <property type="entry name" value="MFS_NepI_like"/>
    <property type="match status" value="1"/>
</dbReference>
<organism evidence="6 7">
    <name type="scientific">Winslowiella arboricola</name>
    <dbReference type="NCBI Taxonomy" id="2978220"/>
    <lineage>
        <taxon>Bacteria</taxon>
        <taxon>Pseudomonadati</taxon>
        <taxon>Pseudomonadota</taxon>
        <taxon>Gammaproteobacteria</taxon>
        <taxon>Enterobacterales</taxon>
        <taxon>Erwiniaceae</taxon>
        <taxon>Winslowiella</taxon>
    </lineage>
</organism>
<feature type="transmembrane region" description="Helical" evidence="4">
    <location>
        <begin position="285"/>
        <end position="305"/>
    </location>
</feature>
<keyword evidence="3 4" id="KW-0472">Membrane</keyword>
<feature type="transmembrane region" description="Helical" evidence="4">
    <location>
        <begin position="64"/>
        <end position="86"/>
    </location>
</feature>
<keyword evidence="7" id="KW-1185">Reference proteome</keyword>
<dbReference type="PANTHER" id="PTHR42910">
    <property type="entry name" value="TRANSPORTER SCO4007-RELATED"/>
    <property type="match status" value="1"/>
</dbReference>
<dbReference type="InterPro" id="IPR011701">
    <property type="entry name" value="MFS"/>
</dbReference>
<dbReference type="Gene3D" id="1.20.1250.20">
    <property type="entry name" value="MFS general substrate transporter like domains"/>
    <property type="match status" value="1"/>
</dbReference>
<keyword evidence="1 4" id="KW-0812">Transmembrane</keyword>
<protein>
    <submittedName>
        <fullName evidence="6">MFS transporter</fullName>
    </submittedName>
</protein>
<dbReference type="InterPro" id="IPR020846">
    <property type="entry name" value="MFS_dom"/>
</dbReference>
<feature type="transmembrane region" description="Helical" evidence="4">
    <location>
        <begin position="151"/>
        <end position="170"/>
    </location>
</feature>
<sequence>MSLATGLSVACNYYVQPLLETIARSFDLSINQAGFIVTTAQLGYAAGLLLLVPLGDMLERRGLIVVMSLLAAGGMVVTALSSSLAMMLAGTVLTGLFSVVAQILVPLAATLAAPEKRGKVVGTVMSGLLLGILLARTVAGGLAQLGGWRTVYWVASVLMVLMSLALWRYLPRYRQTTALNYPQLLASIFQLYAGNRVIRTRAIIGCLSFANFSVLWTSMAFLLASPPYNYSEGMIGLLGLVGAAGALAARQAGSLADKGKARLTTTAGLLIMLVSWAITAVGAHSLIALIVGIILLDLAVQGVHITNQSVIYRRMPEARNRLTSGYMTSYFIGGAVGSLVSASAFQHAGWYGVCGAGAVLTLLNLLSWWWGFRHEDRSN</sequence>
<proteinExistence type="predicted"/>
<evidence type="ECO:0000313" key="6">
    <source>
        <dbReference type="EMBL" id="MCU5777383.1"/>
    </source>
</evidence>
<feature type="transmembrane region" description="Helical" evidence="4">
    <location>
        <begin position="202"/>
        <end position="224"/>
    </location>
</feature>
<dbReference type="SUPFAM" id="SSF103473">
    <property type="entry name" value="MFS general substrate transporter"/>
    <property type="match status" value="1"/>
</dbReference>
<feature type="transmembrane region" description="Helical" evidence="4">
    <location>
        <begin position="261"/>
        <end position="279"/>
    </location>
</feature>
<evidence type="ECO:0000256" key="1">
    <source>
        <dbReference type="ARBA" id="ARBA00022692"/>
    </source>
</evidence>
<dbReference type="Pfam" id="PF07690">
    <property type="entry name" value="MFS_1"/>
    <property type="match status" value="1"/>
</dbReference>
<feature type="transmembrane region" description="Helical" evidence="4">
    <location>
        <begin position="326"/>
        <end position="344"/>
    </location>
</feature>
<dbReference type="AlphaFoldDB" id="A0A9J6PTL8"/>
<dbReference type="PANTHER" id="PTHR42910:SF1">
    <property type="entry name" value="MAJOR FACILITATOR SUPERFAMILY (MFS) PROFILE DOMAIN-CONTAINING PROTEIN"/>
    <property type="match status" value="1"/>
</dbReference>
<dbReference type="Proteomes" id="UP001064262">
    <property type="component" value="Unassembled WGS sequence"/>
</dbReference>
<dbReference type="InterPro" id="IPR036259">
    <property type="entry name" value="MFS_trans_sf"/>
</dbReference>
<feature type="domain" description="Major facilitator superfamily (MFS) profile" evidence="5">
    <location>
        <begin position="1"/>
        <end position="379"/>
    </location>
</feature>
<gene>
    <name evidence="6" type="ORF">N5923_07765</name>
</gene>
<keyword evidence="2 4" id="KW-1133">Transmembrane helix</keyword>
<reference evidence="6" key="1">
    <citation type="submission" date="2022-09" db="EMBL/GenBank/DDBJ databases">
        <title>Winslowiella arboricola sp. nov., isolated from bleeding cankers on broadleaf hosts.</title>
        <authorList>
            <person name="Brady C."/>
            <person name="Kaur S."/>
            <person name="Crampton B."/>
            <person name="Maddock D."/>
            <person name="Arnold D."/>
            <person name="Denman S."/>
        </authorList>
    </citation>
    <scope>NUCLEOTIDE SEQUENCE</scope>
    <source>
        <strain evidence="6">BAC 15a-03b</strain>
    </source>
</reference>
<feature type="transmembrane region" description="Helical" evidence="4">
    <location>
        <begin position="92"/>
        <end position="113"/>
    </location>
</feature>
<name>A0A9J6PTL8_9GAMM</name>
<dbReference type="EMBL" id="JAODIM010000038">
    <property type="protein sequence ID" value="MCU5777383.1"/>
    <property type="molecule type" value="Genomic_DNA"/>
</dbReference>
<evidence type="ECO:0000256" key="2">
    <source>
        <dbReference type="ARBA" id="ARBA00022989"/>
    </source>
</evidence>
<feature type="transmembrane region" description="Helical" evidence="4">
    <location>
        <begin position="120"/>
        <end position="139"/>
    </location>
</feature>
<accession>A0A9J6PTL8</accession>
<evidence type="ECO:0000313" key="7">
    <source>
        <dbReference type="Proteomes" id="UP001064262"/>
    </source>
</evidence>
<feature type="transmembrane region" description="Helical" evidence="4">
    <location>
        <begin position="33"/>
        <end position="52"/>
    </location>
</feature>
<comment type="caution">
    <text evidence="6">The sequence shown here is derived from an EMBL/GenBank/DDBJ whole genome shotgun (WGS) entry which is preliminary data.</text>
</comment>
<evidence type="ECO:0000259" key="5">
    <source>
        <dbReference type="PROSITE" id="PS50850"/>
    </source>
</evidence>
<feature type="transmembrane region" description="Helical" evidence="4">
    <location>
        <begin position="230"/>
        <end position="249"/>
    </location>
</feature>
<evidence type="ECO:0000256" key="4">
    <source>
        <dbReference type="SAM" id="Phobius"/>
    </source>
</evidence>
<dbReference type="PROSITE" id="PS50850">
    <property type="entry name" value="MFS"/>
    <property type="match status" value="1"/>
</dbReference>